<organism evidence="1 2">
    <name type="scientific">Paenibacillus glacialis</name>
    <dbReference type="NCBI Taxonomy" id="494026"/>
    <lineage>
        <taxon>Bacteria</taxon>
        <taxon>Bacillati</taxon>
        <taxon>Bacillota</taxon>
        <taxon>Bacilli</taxon>
        <taxon>Bacillales</taxon>
        <taxon>Paenibacillaceae</taxon>
        <taxon>Paenibacillus</taxon>
    </lineage>
</organism>
<keyword evidence="2" id="KW-1185">Reference proteome</keyword>
<accession>A0A168N1T8</accession>
<dbReference type="EMBL" id="LVJH01000003">
    <property type="protein sequence ID" value="OAB45296.1"/>
    <property type="molecule type" value="Genomic_DNA"/>
</dbReference>
<name>A0A168N1T8_9BACL</name>
<evidence type="ECO:0000313" key="2">
    <source>
        <dbReference type="Proteomes" id="UP000076967"/>
    </source>
</evidence>
<protein>
    <submittedName>
        <fullName evidence="1">Uncharacterized protein</fullName>
    </submittedName>
</protein>
<proteinExistence type="predicted"/>
<sequence length="263" mass="29643">MKGISRRCLWSRLIVILCVSTILTLLQVNVPQVHASDRWDTALAQIDIVYDDVTALKVTTLSETQHIQEQRTKNTDALKLVNVKITAIDVEWIKKLQIELDQTLRKHTPLLEQYTTLSKQASAAKQNKNKKLSDLLDLKRNKLRASVEAARTDIKVKKAALSTAKKQRATKVKVVKDALAPVQNFKKQITAENKTIAAIRQIYSAAEKSYKASVKEGNAVTAADNITLMYEQMVLIHTSLQKVYDWEKQIAQTIVIAESKLPK</sequence>
<reference evidence="1 2" key="1">
    <citation type="submission" date="2016-03" db="EMBL/GenBank/DDBJ databases">
        <title>Draft genome sequence of Paenibacillus glacialis DSM 22343.</title>
        <authorList>
            <person name="Shin S.-K."/>
            <person name="Yi H."/>
        </authorList>
    </citation>
    <scope>NUCLEOTIDE SEQUENCE [LARGE SCALE GENOMIC DNA]</scope>
    <source>
        <strain evidence="1 2">DSM 22343</strain>
    </source>
</reference>
<gene>
    <name evidence="1" type="ORF">PGLA_03315</name>
</gene>
<dbReference type="AlphaFoldDB" id="A0A168N1T8"/>
<comment type="caution">
    <text evidence="1">The sequence shown here is derived from an EMBL/GenBank/DDBJ whole genome shotgun (WGS) entry which is preliminary data.</text>
</comment>
<dbReference type="Proteomes" id="UP000076967">
    <property type="component" value="Unassembled WGS sequence"/>
</dbReference>
<evidence type="ECO:0000313" key="1">
    <source>
        <dbReference type="EMBL" id="OAB45296.1"/>
    </source>
</evidence>